<keyword evidence="3" id="KW-1185">Reference proteome</keyword>
<dbReference type="PANTHER" id="PTHR23257:SF963">
    <property type="entry name" value="AT08303P"/>
    <property type="match status" value="1"/>
</dbReference>
<dbReference type="PROSITE" id="PS00109">
    <property type="entry name" value="PROTEIN_KINASE_TYR"/>
    <property type="match status" value="1"/>
</dbReference>
<accession>B0DTC7</accession>
<dbReference type="GO" id="GO:0007165">
    <property type="term" value="P:signal transduction"/>
    <property type="evidence" value="ECO:0007669"/>
    <property type="project" value="TreeGrafter"/>
</dbReference>
<proteinExistence type="predicted"/>
<dbReference type="OrthoDB" id="3260205at2759"/>
<gene>
    <name evidence="2" type="ORF">LACBIDRAFT_309921</name>
</gene>
<dbReference type="Gene3D" id="1.10.510.10">
    <property type="entry name" value="Transferase(Phosphotransferase) domain 1"/>
    <property type="match status" value="1"/>
</dbReference>
<protein>
    <submittedName>
        <fullName evidence="2">Predicted protein</fullName>
    </submittedName>
</protein>
<dbReference type="RefSeq" id="XP_001887144.1">
    <property type="nucleotide sequence ID" value="XM_001887109.1"/>
</dbReference>
<dbReference type="InterPro" id="IPR008266">
    <property type="entry name" value="Tyr_kinase_AS"/>
</dbReference>
<feature type="domain" description="Protein kinase" evidence="1">
    <location>
        <begin position="32"/>
        <end position="244"/>
    </location>
</feature>
<evidence type="ECO:0000259" key="1">
    <source>
        <dbReference type="PROSITE" id="PS50011"/>
    </source>
</evidence>
<dbReference type="InterPro" id="IPR050167">
    <property type="entry name" value="Ser_Thr_protein_kinase"/>
</dbReference>
<dbReference type="GeneID" id="6082772"/>
<dbReference type="PANTHER" id="PTHR23257">
    <property type="entry name" value="SERINE-THREONINE PROTEIN KINASE"/>
    <property type="match status" value="1"/>
</dbReference>
<evidence type="ECO:0000313" key="2">
    <source>
        <dbReference type="EMBL" id="EDR02199.1"/>
    </source>
</evidence>
<evidence type="ECO:0000313" key="3">
    <source>
        <dbReference type="Proteomes" id="UP000001194"/>
    </source>
</evidence>
<dbReference type="InterPro" id="IPR011009">
    <property type="entry name" value="Kinase-like_dom_sf"/>
</dbReference>
<dbReference type="KEGG" id="lbc:LACBIDRAFT_309921"/>
<name>B0DTC7_LACBS</name>
<sequence>MAANGTDVPNMKRLDEQIKEISEFPTFCGGYADIFTGVWRGGRASLARGVWTAGEAISGRNVAVGTIPPPDSRTQTCIKVTIKVFRDVHNKADTPEARQKYEKLLNNEYRVWASLCHTNVLPLFGVIKDPAIPSMGIVAPRCTFGDLRAFFSDPTRASSANRLAIVKGIAKGLKYVHGKTVVHGDLTMGNVLIEVIEGIVTPLISDFGRSRVLEVKGYTSSIASTVQRSGRFVLERDLHANLKK</sequence>
<dbReference type="InterPro" id="IPR001245">
    <property type="entry name" value="Ser-Thr/Tyr_kinase_cat_dom"/>
</dbReference>
<dbReference type="HOGENOM" id="CLU_1138165_0_0_1"/>
<dbReference type="GO" id="GO:0005524">
    <property type="term" value="F:ATP binding"/>
    <property type="evidence" value="ECO:0007669"/>
    <property type="project" value="InterPro"/>
</dbReference>
<dbReference type="GO" id="GO:0005737">
    <property type="term" value="C:cytoplasm"/>
    <property type="evidence" value="ECO:0007669"/>
    <property type="project" value="TreeGrafter"/>
</dbReference>
<dbReference type="InParanoid" id="B0DTC7"/>
<dbReference type="EMBL" id="DS547132">
    <property type="protein sequence ID" value="EDR02199.1"/>
    <property type="molecule type" value="Genomic_DNA"/>
</dbReference>
<reference evidence="2 3" key="1">
    <citation type="journal article" date="2008" name="Nature">
        <title>The genome of Laccaria bicolor provides insights into mycorrhizal symbiosis.</title>
        <authorList>
            <person name="Martin F."/>
            <person name="Aerts A."/>
            <person name="Ahren D."/>
            <person name="Brun A."/>
            <person name="Danchin E.G.J."/>
            <person name="Duchaussoy F."/>
            <person name="Gibon J."/>
            <person name="Kohler A."/>
            <person name="Lindquist E."/>
            <person name="Pereda V."/>
            <person name="Salamov A."/>
            <person name="Shapiro H.J."/>
            <person name="Wuyts J."/>
            <person name="Blaudez D."/>
            <person name="Buee M."/>
            <person name="Brokstein P."/>
            <person name="Canbaeck B."/>
            <person name="Cohen D."/>
            <person name="Courty P.E."/>
            <person name="Coutinho P.M."/>
            <person name="Delaruelle C."/>
            <person name="Detter J.C."/>
            <person name="Deveau A."/>
            <person name="DiFazio S."/>
            <person name="Duplessis S."/>
            <person name="Fraissinet-Tachet L."/>
            <person name="Lucic E."/>
            <person name="Frey-Klett P."/>
            <person name="Fourrey C."/>
            <person name="Feussner I."/>
            <person name="Gay G."/>
            <person name="Grimwood J."/>
            <person name="Hoegger P.J."/>
            <person name="Jain P."/>
            <person name="Kilaru S."/>
            <person name="Labbe J."/>
            <person name="Lin Y.C."/>
            <person name="Legue V."/>
            <person name="Le Tacon F."/>
            <person name="Marmeisse R."/>
            <person name="Melayah D."/>
            <person name="Montanini B."/>
            <person name="Muratet M."/>
            <person name="Nehls U."/>
            <person name="Niculita-Hirzel H."/>
            <person name="Oudot-Le Secq M.P."/>
            <person name="Peter M."/>
            <person name="Quesneville H."/>
            <person name="Rajashekar B."/>
            <person name="Reich M."/>
            <person name="Rouhier N."/>
            <person name="Schmutz J."/>
            <person name="Yin T."/>
            <person name="Chalot M."/>
            <person name="Henrissat B."/>
            <person name="Kuees U."/>
            <person name="Lucas S."/>
            <person name="Van de Peer Y."/>
            <person name="Podila G.K."/>
            <person name="Polle A."/>
            <person name="Pukkila P.J."/>
            <person name="Richardson P.M."/>
            <person name="Rouze P."/>
            <person name="Sanders I.R."/>
            <person name="Stajich J.E."/>
            <person name="Tunlid A."/>
            <person name="Tuskan G."/>
            <person name="Grigoriev I.V."/>
        </authorList>
    </citation>
    <scope>NUCLEOTIDE SEQUENCE [LARGE SCALE GENOMIC DNA]</scope>
    <source>
        <strain evidence="3">S238N-H82 / ATCC MYA-4686</strain>
    </source>
</reference>
<dbReference type="PROSITE" id="PS50011">
    <property type="entry name" value="PROTEIN_KINASE_DOM"/>
    <property type="match status" value="1"/>
</dbReference>
<dbReference type="SUPFAM" id="SSF56112">
    <property type="entry name" value="Protein kinase-like (PK-like)"/>
    <property type="match status" value="1"/>
</dbReference>
<dbReference type="GO" id="GO:0004672">
    <property type="term" value="F:protein kinase activity"/>
    <property type="evidence" value="ECO:0007669"/>
    <property type="project" value="InterPro"/>
</dbReference>
<organism evidence="3">
    <name type="scientific">Laccaria bicolor (strain S238N-H82 / ATCC MYA-4686)</name>
    <name type="common">Bicoloured deceiver</name>
    <name type="synonym">Laccaria laccata var. bicolor</name>
    <dbReference type="NCBI Taxonomy" id="486041"/>
    <lineage>
        <taxon>Eukaryota</taxon>
        <taxon>Fungi</taxon>
        <taxon>Dikarya</taxon>
        <taxon>Basidiomycota</taxon>
        <taxon>Agaricomycotina</taxon>
        <taxon>Agaricomycetes</taxon>
        <taxon>Agaricomycetidae</taxon>
        <taxon>Agaricales</taxon>
        <taxon>Agaricineae</taxon>
        <taxon>Hydnangiaceae</taxon>
        <taxon>Laccaria</taxon>
    </lineage>
</organism>
<dbReference type="InterPro" id="IPR000719">
    <property type="entry name" value="Prot_kinase_dom"/>
</dbReference>
<dbReference type="AlphaFoldDB" id="B0DTC7"/>
<dbReference type="Pfam" id="PF07714">
    <property type="entry name" value="PK_Tyr_Ser-Thr"/>
    <property type="match status" value="1"/>
</dbReference>
<dbReference type="STRING" id="486041.B0DTC7"/>
<dbReference type="Proteomes" id="UP000001194">
    <property type="component" value="Unassembled WGS sequence"/>
</dbReference>